<dbReference type="Gene3D" id="1.10.510.10">
    <property type="entry name" value="Transferase(Phosphotransferase) domain 1"/>
    <property type="match status" value="1"/>
</dbReference>
<dbReference type="InterPro" id="IPR011009">
    <property type="entry name" value="Kinase-like_dom_sf"/>
</dbReference>
<dbReference type="CDD" id="cd14014">
    <property type="entry name" value="STKc_PknB_like"/>
    <property type="match status" value="1"/>
</dbReference>
<keyword evidence="9" id="KW-0812">Transmembrane</keyword>
<reference evidence="11 12" key="1">
    <citation type="submission" date="2017-05" db="EMBL/GenBank/DDBJ databases">
        <authorList>
            <person name="Song R."/>
            <person name="Chenine A.L."/>
            <person name="Ruprecht R.M."/>
        </authorList>
    </citation>
    <scope>NUCLEOTIDE SEQUENCE [LARGE SCALE GENOMIC DNA]</scope>
    <source>
        <strain evidence="11 12">PSBB019</strain>
    </source>
</reference>
<evidence type="ECO:0000256" key="3">
    <source>
        <dbReference type="ARBA" id="ARBA00022679"/>
    </source>
</evidence>
<dbReference type="Proteomes" id="UP000196228">
    <property type="component" value="Chromosome"/>
</dbReference>
<accession>A0A1Y0HWC2</accession>
<dbReference type="GO" id="GO:0005524">
    <property type="term" value="F:ATP binding"/>
    <property type="evidence" value="ECO:0007669"/>
    <property type="project" value="UniProtKB-UniRule"/>
</dbReference>
<feature type="region of interest" description="Disordered" evidence="8">
    <location>
        <begin position="572"/>
        <end position="664"/>
    </location>
</feature>
<evidence type="ECO:0000256" key="7">
    <source>
        <dbReference type="PROSITE-ProRule" id="PRU10141"/>
    </source>
</evidence>
<evidence type="ECO:0000256" key="8">
    <source>
        <dbReference type="SAM" id="MobiDB-lite"/>
    </source>
</evidence>
<evidence type="ECO:0000256" key="2">
    <source>
        <dbReference type="ARBA" id="ARBA00022527"/>
    </source>
</evidence>
<dbReference type="PROSITE" id="PS50011">
    <property type="entry name" value="PROTEIN_KINASE_DOM"/>
    <property type="match status" value="1"/>
</dbReference>
<feature type="compositionally biased region" description="Pro residues" evidence="8">
    <location>
        <begin position="580"/>
        <end position="589"/>
    </location>
</feature>
<keyword evidence="6 7" id="KW-0067">ATP-binding</keyword>
<evidence type="ECO:0000256" key="5">
    <source>
        <dbReference type="ARBA" id="ARBA00022777"/>
    </source>
</evidence>
<gene>
    <name evidence="11" type="ORF">CBR64_14485</name>
</gene>
<dbReference type="EMBL" id="CP021383">
    <property type="protein sequence ID" value="ARU52482.1"/>
    <property type="molecule type" value="Genomic_DNA"/>
</dbReference>
<feature type="transmembrane region" description="Helical" evidence="9">
    <location>
        <begin position="750"/>
        <end position="768"/>
    </location>
</feature>
<dbReference type="KEGG" id="cceu:CBR64_14485"/>
<feature type="compositionally biased region" description="Pro residues" evidence="8">
    <location>
        <begin position="52"/>
        <end position="62"/>
    </location>
</feature>
<keyword evidence="4 7" id="KW-0547">Nucleotide-binding</keyword>
<dbReference type="Pfam" id="PF00069">
    <property type="entry name" value="Pkinase"/>
    <property type="match status" value="1"/>
</dbReference>
<keyword evidence="9" id="KW-1133">Transmembrane helix</keyword>
<proteinExistence type="predicted"/>
<feature type="region of interest" description="Disordered" evidence="8">
    <location>
        <begin position="45"/>
        <end position="78"/>
    </location>
</feature>
<name>A0A1Y0HWC2_CELCE</name>
<dbReference type="InterPro" id="IPR008271">
    <property type="entry name" value="Ser/Thr_kinase_AS"/>
</dbReference>
<evidence type="ECO:0000256" key="6">
    <source>
        <dbReference type="ARBA" id="ARBA00022840"/>
    </source>
</evidence>
<feature type="transmembrane region" description="Helical" evidence="9">
    <location>
        <begin position="720"/>
        <end position="743"/>
    </location>
</feature>
<protein>
    <recommendedName>
        <fullName evidence="1">non-specific serine/threonine protein kinase</fullName>
        <ecNumber evidence="1">2.7.11.1</ecNumber>
    </recommendedName>
</protein>
<evidence type="ECO:0000256" key="1">
    <source>
        <dbReference type="ARBA" id="ARBA00012513"/>
    </source>
</evidence>
<feature type="compositionally biased region" description="Low complexity" evidence="8">
    <location>
        <begin position="626"/>
        <end position="664"/>
    </location>
</feature>
<keyword evidence="3" id="KW-0808">Transferase</keyword>
<dbReference type="PANTHER" id="PTHR43289:SF6">
    <property type="entry name" value="SERINE_THREONINE-PROTEIN KINASE NEKL-3"/>
    <property type="match status" value="1"/>
</dbReference>
<keyword evidence="9" id="KW-0472">Membrane</keyword>
<keyword evidence="2" id="KW-0723">Serine/threonine-protein kinase</keyword>
<feature type="domain" description="Protein kinase" evidence="10">
    <location>
        <begin position="78"/>
        <end position="342"/>
    </location>
</feature>
<dbReference type="AlphaFoldDB" id="A0A1Y0HWC2"/>
<evidence type="ECO:0000313" key="11">
    <source>
        <dbReference type="EMBL" id="ARU52482.1"/>
    </source>
</evidence>
<evidence type="ECO:0000256" key="4">
    <source>
        <dbReference type="ARBA" id="ARBA00022741"/>
    </source>
</evidence>
<dbReference type="InterPro" id="IPR017441">
    <property type="entry name" value="Protein_kinase_ATP_BS"/>
</dbReference>
<dbReference type="PROSITE" id="PS00108">
    <property type="entry name" value="PROTEIN_KINASE_ST"/>
    <property type="match status" value="1"/>
</dbReference>
<dbReference type="SUPFAM" id="SSF56112">
    <property type="entry name" value="Protein kinase-like (PK-like)"/>
    <property type="match status" value="1"/>
</dbReference>
<organism evidence="11 12">
    <name type="scientific">Cellulosimicrobium cellulans</name>
    <name type="common">Arthrobacter luteus</name>
    <dbReference type="NCBI Taxonomy" id="1710"/>
    <lineage>
        <taxon>Bacteria</taxon>
        <taxon>Bacillati</taxon>
        <taxon>Actinomycetota</taxon>
        <taxon>Actinomycetes</taxon>
        <taxon>Micrococcales</taxon>
        <taxon>Promicromonosporaceae</taxon>
        <taxon>Cellulosimicrobium</taxon>
    </lineage>
</organism>
<dbReference type="PROSITE" id="PS00107">
    <property type="entry name" value="PROTEIN_KINASE_ATP"/>
    <property type="match status" value="1"/>
</dbReference>
<sequence length="770" mass="80306">MRPSLPGGGAPASGVQNGFVCYVQHVRACNVAPMPGPEQSVLAAATDDDTHPSPPSPAPLPRRPVRQVPASGDRRGPFTLGEVLGHGGFAHVYRATDADGTEVAVKVLTGLQEGSRERFTQEARLLEAVGGRGFPAFVRSGLDDDQPWFAMELVPGTTLREQVRATGPLDGRQALRLASHVAEALLVLQEQHCVHRDLKPANIMVDGDRAVLIDLGIAKLFDTATSTQPVGTLAYMAPELFARRVHPRSDVYALGLLLIFASTGVVPADLNFLGRDLEAEDLVREVPDDLVGVPDGMEVAPSSADLSEIDAHLQDLILSMTRYQPNHRPALESVVAVLRARLAGEAADDTLLLTQRIVADGATAAERALGPVAGLGAATGAPVRGVRPVDVGAVGTDLDAGPGAASGRDAARAREPWHALVYDATLMSVLSEVHGDGFDGAASEVIADHVASIGAHVADGRTPAELKDWLWQAMQWQAATPPAGHPDTLRGWRAYRRPPHVVPGGPEPEGHGARLRTDEPDALPARGAAGGRAWPVPVRRVSTLGRPPATSSAADPTPAAVVRTRVLDSPDLVATQVGRPVPPSVPPRRSPVQHLGPTPRTGRPRITGAAVTSAPAPQPSIAQQNAPTFPAAPPRGAAPASAPASPSTASSAPRSRSAASSTGQRSRVGGALLRALPLLLAVLAVLRTLWLVPDGAARQSEPFVPLPPQLLESLRVSVDLAPLVDGPVLALAALAVAVVLRVAGLRTRTWPYTLVACASVVTTVVLVLRG</sequence>
<dbReference type="GO" id="GO:0004674">
    <property type="term" value="F:protein serine/threonine kinase activity"/>
    <property type="evidence" value="ECO:0007669"/>
    <property type="project" value="UniProtKB-KW"/>
</dbReference>
<keyword evidence="5" id="KW-0418">Kinase</keyword>
<evidence type="ECO:0000256" key="9">
    <source>
        <dbReference type="SAM" id="Phobius"/>
    </source>
</evidence>
<dbReference type="EC" id="2.7.11.1" evidence="1"/>
<evidence type="ECO:0000259" key="10">
    <source>
        <dbReference type="PROSITE" id="PS50011"/>
    </source>
</evidence>
<dbReference type="SMART" id="SM00220">
    <property type="entry name" value="S_TKc"/>
    <property type="match status" value="1"/>
</dbReference>
<dbReference type="InterPro" id="IPR000719">
    <property type="entry name" value="Prot_kinase_dom"/>
</dbReference>
<feature type="binding site" evidence="7">
    <location>
        <position position="106"/>
    </location>
    <ligand>
        <name>ATP</name>
        <dbReference type="ChEBI" id="CHEBI:30616"/>
    </ligand>
</feature>
<evidence type="ECO:0000313" key="12">
    <source>
        <dbReference type="Proteomes" id="UP000196228"/>
    </source>
</evidence>
<dbReference type="PANTHER" id="PTHR43289">
    <property type="entry name" value="MITOGEN-ACTIVATED PROTEIN KINASE KINASE KINASE 20-RELATED"/>
    <property type="match status" value="1"/>
</dbReference>